<dbReference type="InterPro" id="IPR033469">
    <property type="entry name" value="CYTH-like_dom_sf"/>
</dbReference>
<dbReference type="CDD" id="cd07756">
    <property type="entry name" value="CYTH-like_Pase_CHAD"/>
    <property type="match status" value="1"/>
</dbReference>
<dbReference type="Proteomes" id="UP001461163">
    <property type="component" value="Unassembled WGS sequence"/>
</dbReference>
<dbReference type="EMBL" id="JBBMQS010000010">
    <property type="protein sequence ID" value="MEM5498946.1"/>
    <property type="molecule type" value="Genomic_DNA"/>
</dbReference>
<dbReference type="SMART" id="SM01118">
    <property type="entry name" value="CYTH"/>
    <property type="match status" value="1"/>
</dbReference>
<dbReference type="RefSeq" id="WP_342882299.1">
    <property type="nucleotide sequence ID" value="NZ_JBBMQS010000010.1"/>
</dbReference>
<organism evidence="2 3">
    <name type="scientific">Paraglaciecola mesophila</name>
    <dbReference type="NCBI Taxonomy" id="197222"/>
    <lineage>
        <taxon>Bacteria</taxon>
        <taxon>Pseudomonadati</taxon>
        <taxon>Pseudomonadota</taxon>
        <taxon>Gammaproteobacteria</taxon>
        <taxon>Alteromonadales</taxon>
        <taxon>Alteromonadaceae</taxon>
        <taxon>Paraglaciecola</taxon>
    </lineage>
</organism>
<gene>
    <name evidence="2" type="ORF">WNY77_16160</name>
</gene>
<dbReference type="PANTHER" id="PTHR39569">
    <property type="entry name" value="INORGANIC TRIPHOSPHATASE"/>
    <property type="match status" value="1"/>
</dbReference>
<accession>A0ABU9SYJ8</accession>
<sequence length="491" mass="54862">MDLEIELKLLATPSAQQDILSWLTRSQLNYTVLAKKQLRNDYFETPQRTLRKLDIGLRIRGHNGEFEQTVKTKGRVIAGMHQRPEYNVSLPSPVLQLALFDEDIWPQSIDVNVLENDLYLMFSTDFLRHTYLITLSSGTHVELVFDQGTISANGRSVAICEIELELKRGEPSELFELAQQLVDITPLRVGLHSKAARGYRLADNLAEPTYAPAPNFSASLEYTPVQHGLSMLEQALDVWQQGEAAFYQSQSVNDWRNMRAGIILAQEILGIYQHVFESQAIIAVSGSATTLTTSVVLTLQGKLDALSMHYQDADLMLAAIHLHHSDFLTQHKAPYYAQVNPKLAEFNKTANVLTTLNSLLADPQGVHVQLSLGALCLTAMNENATREGSPARKEHAAKEVTMPQLIHDTMSTKDIGLPYKRNKLATCQVIWGGLGAINEYDAQLGDSNPWSVLRSEDDKSMRDALKILLERNVLSVEASEKTELMAWRANN</sequence>
<evidence type="ECO:0000259" key="1">
    <source>
        <dbReference type="PROSITE" id="PS51707"/>
    </source>
</evidence>
<reference evidence="2 3" key="1">
    <citation type="submission" date="2024-03" db="EMBL/GenBank/DDBJ databases">
        <title>Community enrichment and isolation of bacterial strains for fucoidan degradation.</title>
        <authorList>
            <person name="Sichert A."/>
        </authorList>
    </citation>
    <scope>NUCLEOTIDE SEQUENCE [LARGE SCALE GENOMIC DNA]</scope>
    <source>
        <strain evidence="2 3">AS12</strain>
    </source>
</reference>
<dbReference type="InterPro" id="IPR023577">
    <property type="entry name" value="CYTH_domain"/>
</dbReference>
<proteinExistence type="predicted"/>
<name>A0ABU9SYJ8_9ALTE</name>
<keyword evidence="3" id="KW-1185">Reference proteome</keyword>
<feature type="domain" description="CYTH" evidence="1">
    <location>
        <begin position="2"/>
        <end position="205"/>
    </location>
</feature>
<dbReference type="SUPFAM" id="SSF55154">
    <property type="entry name" value="CYTH-like phosphatases"/>
    <property type="match status" value="1"/>
</dbReference>
<evidence type="ECO:0000313" key="3">
    <source>
        <dbReference type="Proteomes" id="UP001461163"/>
    </source>
</evidence>
<comment type="caution">
    <text evidence="2">The sequence shown here is derived from an EMBL/GenBank/DDBJ whole genome shotgun (WGS) entry which is preliminary data.</text>
</comment>
<protein>
    <submittedName>
        <fullName evidence="2">CYTH domain-containing protein</fullName>
    </submittedName>
</protein>
<dbReference type="PANTHER" id="PTHR39569:SF1">
    <property type="entry name" value="INORGANIC TRIPHOSPHATASE"/>
    <property type="match status" value="1"/>
</dbReference>
<evidence type="ECO:0000313" key="2">
    <source>
        <dbReference type="EMBL" id="MEM5498946.1"/>
    </source>
</evidence>
<dbReference type="InterPro" id="IPR039013">
    <property type="entry name" value="YgiF"/>
</dbReference>
<dbReference type="PROSITE" id="PS51707">
    <property type="entry name" value="CYTH"/>
    <property type="match status" value="1"/>
</dbReference>
<dbReference type="Pfam" id="PF01928">
    <property type="entry name" value="CYTH"/>
    <property type="match status" value="1"/>
</dbReference>
<dbReference type="Gene3D" id="2.40.320.10">
    <property type="entry name" value="Hypothetical Protein Pfu-838710-001"/>
    <property type="match status" value="1"/>
</dbReference>